<dbReference type="PANTHER" id="PTHR31632:SF2">
    <property type="entry name" value="PLASMA MEMBRANE IRON PERMEASE"/>
    <property type="match status" value="1"/>
</dbReference>
<reference evidence="7 8" key="1">
    <citation type="journal article" date="2015" name="Nat. Commun.">
        <title>Genomic and transcriptomic evidence for scavenging of diverse organic compounds by widespread deep-sea archaea.</title>
        <authorList>
            <person name="Li M."/>
            <person name="Baker B.J."/>
            <person name="Anantharaman K."/>
            <person name="Jain S."/>
            <person name="Breier J.A."/>
            <person name="Dick G.J."/>
        </authorList>
    </citation>
    <scope>NUCLEOTIDE SEQUENCE [LARGE SCALE GENOMIC DNA]</scope>
    <source>
        <strain evidence="7">Cayman_51_deep</strain>
    </source>
</reference>
<proteinExistence type="inferred from homology"/>
<gene>
    <name evidence="7" type="ORF">CXX69_01890</name>
</gene>
<dbReference type="AlphaFoldDB" id="A0A2V3HTJ1"/>
<comment type="similarity">
    <text evidence="2">Belongs to the oxidase-dependent Fe transporter (OFeT) (TC 9.A.10.1) family.</text>
</comment>
<dbReference type="PANTHER" id="PTHR31632">
    <property type="entry name" value="IRON TRANSPORTER FTH1"/>
    <property type="match status" value="1"/>
</dbReference>
<feature type="transmembrane region" description="Helical" evidence="6">
    <location>
        <begin position="224"/>
        <end position="240"/>
    </location>
</feature>
<evidence type="ECO:0000256" key="1">
    <source>
        <dbReference type="ARBA" id="ARBA00004141"/>
    </source>
</evidence>
<evidence type="ECO:0000256" key="5">
    <source>
        <dbReference type="ARBA" id="ARBA00023136"/>
    </source>
</evidence>
<protein>
    <recommendedName>
        <fullName evidence="9">High-affinity iron transporter</fullName>
    </recommendedName>
</protein>
<evidence type="ECO:0008006" key="9">
    <source>
        <dbReference type="Google" id="ProtNLM"/>
    </source>
</evidence>
<organism evidence="7 8">
    <name type="scientific">Candidatus Thalassarchaeum betae</name>
    <dbReference type="NCBI Taxonomy" id="2599289"/>
    <lineage>
        <taxon>Archaea</taxon>
        <taxon>Methanobacteriati</taxon>
        <taxon>Thermoplasmatota</taxon>
        <taxon>Candidatus Poseidoniia</taxon>
        <taxon>Candidatus Poseidoniales</taxon>
        <taxon>Candidatus Thalassarchaeaceae</taxon>
        <taxon>Candidatus Thalassarchaeum</taxon>
    </lineage>
</organism>
<evidence type="ECO:0000256" key="2">
    <source>
        <dbReference type="ARBA" id="ARBA00008333"/>
    </source>
</evidence>
<feature type="transmembrane region" description="Helical" evidence="6">
    <location>
        <begin position="48"/>
        <end position="71"/>
    </location>
</feature>
<dbReference type="EMBL" id="PSPG01000003">
    <property type="protein sequence ID" value="PXF22162.1"/>
    <property type="molecule type" value="Genomic_DNA"/>
</dbReference>
<sequence>MAVLDTLMSGSFLAGASIGLRECMEAVIVTGLLISYLSKTDRREGVKWVWWGVAGGISLSVVTAAVIFSVFDALSVNLDLFEGVTMVFAAVILAGVLMHLIRHQGKEDLQSWAHDSYGRYDTLGIAAITALCVWREGAETVLFTLALGDVASGSIGVFVGITAAAVIGWALFSGMMRVDIRWVFRITNVYLLLFGAYLMSTGFWELVESGFLGLEETAMTEVTRAVLFIAYLVLIGYAATKGSEGSPRSASPA</sequence>
<evidence type="ECO:0000256" key="6">
    <source>
        <dbReference type="SAM" id="Phobius"/>
    </source>
</evidence>
<dbReference type="Proteomes" id="UP000248161">
    <property type="component" value="Unassembled WGS sequence"/>
</dbReference>
<feature type="transmembrane region" description="Helical" evidence="6">
    <location>
        <begin position="122"/>
        <end position="147"/>
    </location>
</feature>
<evidence type="ECO:0000313" key="7">
    <source>
        <dbReference type="EMBL" id="PXF22162.1"/>
    </source>
</evidence>
<accession>A0A2V3HTJ1</accession>
<keyword evidence="3 6" id="KW-0812">Transmembrane</keyword>
<feature type="transmembrane region" description="Helical" evidence="6">
    <location>
        <begin position="12"/>
        <end position="36"/>
    </location>
</feature>
<name>A0A2V3HTJ1_9ARCH</name>
<dbReference type="InterPro" id="IPR004923">
    <property type="entry name" value="FTR1/Fip1/EfeU"/>
</dbReference>
<dbReference type="GO" id="GO:0015093">
    <property type="term" value="F:ferrous iron transmembrane transporter activity"/>
    <property type="evidence" value="ECO:0007669"/>
    <property type="project" value="TreeGrafter"/>
</dbReference>
<comment type="subcellular location">
    <subcellularLocation>
        <location evidence="1">Membrane</location>
        <topology evidence="1">Multi-pass membrane protein</topology>
    </subcellularLocation>
</comment>
<keyword evidence="4 6" id="KW-1133">Transmembrane helix</keyword>
<evidence type="ECO:0000313" key="8">
    <source>
        <dbReference type="Proteomes" id="UP000248161"/>
    </source>
</evidence>
<keyword evidence="5 6" id="KW-0472">Membrane</keyword>
<feature type="transmembrane region" description="Helical" evidence="6">
    <location>
        <begin position="83"/>
        <end position="101"/>
    </location>
</feature>
<comment type="caution">
    <text evidence="7">The sequence shown here is derived from an EMBL/GenBank/DDBJ whole genome shotgun (WGS) entry which is preliminary data.</text>
</comment>
<evidence type="ECO:0000256" key="4">
    <source>
        <dbReference type="ARBA" id="ARBA00022989"/>
    </source>
</evidence>
<dbReference type="GO" id="GO:0033573">
    <property type="term" value="C:high-affinity iron permease complex"/>
    <property type="evidence" value="ECO:0007669"/>
    <property type="project" value="InterPro"/>
</dbReference>
<evidence type="ECO:0000256" key="3">
    <source>
        <dbReference type="ARBA" id="ARBA00022692"/>
    </source>
</evidence>
<dbReference type="Pfam" id="PF03239">
    <property type="entry name" value="FTR1"/>
    <property type="match status" value="1"/>
</dbReference>
<feature type="transmembrane region" description="Helical" evidence="6">
    <location>
        <begin position="153"/>
        <end position="172"/>
    </location>
</feature>
<feature type="transmembrane region" description="Helical" evidence="6">
    <location>
        <begin position="184"/>
        <end position="204"/>
    </location>
</feature>